<reference evidence="1" key="1">
    <citation type="submission" date="2013-12" db="EMBL/GenBank/DDBJ databases">
        <title>A Varibaculum cambriense genome reconstructed from a premature infant gut community with otherwise low bacterial novelty that shifts toward anaerobic metabolism during the third week of life.</title>
        <authorList>
            <person name="Brown C.T."/>
            <person name="Sharon I."/>
            <person name="Thomas B.C."/>
            <person name="Castelle C.J."/>
            <person name="Morowitz M.J."/>
            <person name="Banfield J.F."/>
        </authorList>
    </citation>
    <scope>NUCLEOTIDE SEQUENCE</scope>
</reference>
<gene>
    <name evidence="1" type="ORF">Q604_UNBC14994G0001</name>
</gene>
<dbReference type="EMBL" id="AZMM01014994">
    <property type="protein sequence ID" value="ETJ30484.1"/>
    <property type="molecule type" value="Genomic_DNA"/>
</dbReference>
<proteinExistence type="predicted"/>
<organism evidence="1">
    <name type="scientific">human gut metagenome</name>
    <dbReference type="NCBI Taxonomy" id="408170"/>
    <lineage>
        <taxon>unclassified sequences</taxon>
        <taxon>metagenomes</taxon>
        <taxon>organismal metagenomes</taxon>
    </lineage>
</organism>
<feature type="non-terminal residue" evidence="1">
    <location>
        <position position="28"/>
    </location>
</feature>
<dbReference type="AlphaFoldDB" id="W1XNS2"/>
<accession>W1XNS2</accession>
<evidence type="ECO:0000313" key="1">
    <source>
        <dbReference type="EMBL" id="ETJ30484.1"/>
    </source>
</evidence>
<protein>
    <submittedName>
        <fullName evidence="1">Uncharacterized protein</fullName>
    </submittedName>
</protein>
<name>W1XNS2_9ZZZZ</name>
<sequence>MALRVLAQAMAGNTGPCEAMTAASVTTK</sequence>
<comment type="caution">
    <text evidence="1">The sequence shown here is derived from an EMBL/GenBank/DDBJ whole genome shotgun (WGS) entry which is preliminary data.</text>
</comment>